<proteinExistence type="predicted"/>
<dbReference type="EMBL" id="KN846958">
    <property type="protein sequence ID" value="KIW69386.1"/>
    <property type="molecule type" value="Genomic_DNA"/>
</dbReference>
<sequence>MGVQDFVRFDPDEYRSKVQGYDDQQLQKKEVVLIRTLYSSTASVISGVVMAPGTGGASLVGSVAGGRVMQLVEQKLDVVRAELMRRGLPLHQKTARDQAIPAATGSVAGAMGLFSGMEGHLVGTAAGAAANLVAVETQPLDRVQTAPAPPAGQESNNFQKLKRSLTETASSKVRSLQYPFSSEDKELFRQYDNLLEHKKSLQGRYQQLRQTTLGAAGEKWYWLVDKLAQT</sequence>
<dbReference type="AlphaFoldDB" id="A0A0D2CW45"/>
<keyword evidence="2" id="KW-1185">Reference proteome</keyword>
<reference evidence="1 2" key="1">
    <citation type="submission" date="2015-01" db="EMBL/GenBank/DDBJ databases">
        <title>The Genome Sequence of Capronia semiimmersa CBS27337.</title>
        <authorList>
            <consortium name="The Broad Institute Genomics Platform"/>
            <person name="Cuomo C."/>
            <person name="de Hoog S."/>
            <person name="Gorbushina A."/>
            <person name="Stielow B."/>
            <person name="Teixiera M."/>
            <person name="Abouelleil A."/>
            <person name="Chapman S.B."/>
            <person name="Priest M."/>
            <person name="Young S.K."/>
            <person name="Wortman J."/>
            <person name="Nusbaum C."/>
            <person name="Birren B."/>
        </authorList>
    </citation>
    <scope>NUCLEOTIDE SEQUENCE [LARGE SCALE GENOMIC DNA]</scope>
    <source>
        <strain evidence="1 2">CBS 27337</strain>
    </source>
</reference>
<evidence type="ECO:0000313" key="2">
    <source>
        <dbReference type="Proteomes" id="UP000054266"/>
    </source>
</evidence>
<protein>
    <submittedName>
        <fullName evidence="1">Uncharacterized protein</fullName>
    </submittedName>
</protein>
<evidence type="ECO:0000313" key="1">
    <source>
        <dbReference type="EMBL" id="KIW69386.1"/>
    </source>
</evidence>
<accession>A0A0D2CW45</accession>
<gene>
    <name evidence="1" type="ORF">PV04_05266</name>
</gene>
<dbReference type="Proteomes" id="UP000054266">
    <property type="component" value="Unassembled WGS sequence"/>
</dbReference>
<dbReference type="STRING" id="5601.A0A0D2CW45"/>
<name>A0A0D2CW45_9EURO</name>
<organism evidence="1 2">
    <name type="scientific">Phialophora macrospora</name>
    <dbReference type="NCBI Taxonomy" id="1851006"/>
    <lineage>
        <taxon>Eukaryota</taxon>
        <taxon>Fungi</taxon>
        <taxon>Dikarya</taxon>
        <taxon>Ascomycota</taxon>
        <taxon>Pezizomycotina</taxon>
        <taxon>Eurotiomycetes</taxon>
        <taxon>Chaetothyriomycetidae</taxon>
        <taxon>Chaetothyriales</taxon>
        <taxon>Herpotrichiellaceae</taxon>
        <taxon>Phialophora</taxon>
    </lineage>
</organism>
<dbReference type="HOGENOM" id="CLU_062652_0_0_1"/>